<feature type="chain" id="PRO_5045109787" description="Lipoprotein" evidence="1">
    <location>
        <begin position="24"/>
        <end position="95"/>
    </location>
</feature>
<reference evidence="3" key="1">
    <citation type="journal article" date="2019" name="PLoS Negl. Trop. Dis.">
        <title>Revisiting the worldwide diversity of Leptospira species in the environment.</title>
        <authorList>
            <person name="Vincent A.T."/>
            <person name="Schiettekatte O."/>
            <person name="Bourhy P."/>
            <person name="Veyrier F.J."/>
            <person name="Picardeau M."/>
        </authorList>
    </citation>
    <scope>NUCLEOTIDE SEQUENCE [LARGE SCALE GENOMIC DNA]</scope>
    <source>
        <strain evidence="3">201800278</strain>
    </source>
</reference>
<dbReference type="EMBL" id="RQFO01000011">
    <property type="protein sequence ID" value="TGL02779.1"/>
    <property type="molecule type" value="Genomic_DNA"/>
</dbReference>
<keyword evidence="1" id="KW-0732">Signal</keyword>
<dbReference type="RefSeq" id="WP_135568476.1">
    <property type="nucleotide sequence ID" value="NZ_RQFN01000007.1"/>
</dbReference>
<sequence>MAVVFLRFSLLFLLFFIFNQCTKTNPSYEACERADLDYLACSLVVYQSYTYCGERSSAVTGSAETKADAKFQCDAERLIGSYLCEDIKKKTCGTK</sequence>
<evidence type="ECO:0000256" key="1">
    <source>
        <dbReference type="SAM" id="SignalP"/>
    </source>
</evidence>
<protein>
    <recommendedName>
        <fullName evidence="4">Lipoprotein</fullName>
    </recommendedName>
</protein>
<dbReference type="Proteomes" id="UP000297465">
    <property type="component" value="Unassembled WGS sequence"/>
</dbReference>
<gene>
    <name evidence="2" type="ORF">EHQ31_08860</name>
</gene>
<accession>A0ABY2LRQ4</accession>
<proteinExistence type="predicted"/>
<evidence type="ECO:0000313" key="3">
    <source>
        <dbReference type="Proteomes" id="UP000297465"/>
    </source>
</evidence>
<feature type="signal peptide" evidence="1">
    <location>
        <begin position="1"/>
        <end position="23"/>
    </location>
</feature>
<evidence type="ECO:0008006" key="4">
    <source>
        <dbReference type="Google" id="ProtNLM"/>
    </source>
</evidence>
<name>A0ABY2LRQ4_9LEPT</name>
<comment type="caution">
    <text evidence="2">The sequence shown here is derived from an EMBL/GenBank/DDBJ whole genome shotgun (WGS) entry which is preliminary data.</text>
</comment>
<organism evidence="2 3">
    <name type="scientific">Leptospira montravelensis</name>
    <dbReference type="NCBI Taxonomy" id="2484961"/>
    <lineage>
        <taxon>Bacteria</taxon>
        <taxon>Pseudomonadati</taxon>
        <taxon>Spirochaetota</taxon>
        <taxon>Spirochaetia</taxon>
        <taxon>Leptospirales</taxon>
        <taxon>Leptospiraceae</taxon>
        <taxon>Leptospira</taxon>
    </lineage>
</organism>
<evidence type="ECO:0000313" key="2">
    <source>
        <dbReference type="EMBL" id="TGL02779.1"/>
    </source>
</evidence>
<keyword evidence="3" id="KW-1185">Reference proteome</keyword>